<accession>A0A2H0TFM5</accession>
<dbReference type="EMBL" id="PFCN01000023">
    <property type="protein sequence ID" value="PIR70356.1"/>
    <property type="molecule type" value="Genomic_DNA"/>
</dbReference>
<proteinExistence type="predicted"/>
<comment type="caution">
    <text evidence="1">The sequence shown here is derived from an EMBL/GenBank/DDBJ whole genome shotgun (WGS) entry which is preliminary data.</text>
</comment>
<evidence type="ECO:0008006" key="3">
    <source>
        <dbReference type="Google" id="ProtNLM"/>
    </source>
</evidence>
<dbReference type="Proteomes" id="UP000229383">
    <property type="component" value="Unassembled WGS sequence"/>
</dbReference>
<dbReference type="AlphaFoldDB" id="A0A2H0TFM5"/>
<dbReference type="Gene3D" id="3.30.420.40">
    <property type="match status" value="1"/>
</dbReference>
<evidence type="ECO:0000313" key="2">
    <source>
        <dbReference type="Proteomes" id="UP000229383"/>
    </source>
</evidence>
<protein>
    <recommendedName>
        <fullName evidence="3">SHS2 domain-containing protein</fullName>
    </recommendedName>
</protein>
<name>A0A2H0TFM5_9BACT</name>
<organism evidence="1 2">
    <name type="scientific">Candidatus Niyogibacteria bacterium CG10_big_fil_rev_8_21_14_0_10_42_19</name>
    <dbReference type="NCBI Taxonomy" id="1974725"/>
    <lineage>
        <taxon>Bacteria</taxon>
        <taxon>Candidatus Niyogiibacteriota</taxon>
    </lineage>
</organism>
<dbReference type="SUPFAM" id="SSF53067">
    <property type="entry name" value="Actin-like ATPase domain"/>
    <property type="match status" value="1"/>
</dbReference>
<reference evidence="2" key="1">
    <citation type="submission" date="2017-09" db="EMBL/GenBank/DDBJ databases">
        <title>Depth-based differentiation of microbial function through sediment-hosted aquifers and enrichment of novel symbionts in the deep terrestrial subsurface.</title>
        <authorList>
            <person name="Probst A.J."/>
            <person name="Ladd B."/>
            <person name="Jarett J.K."/>
            <person name="Geller-Mcgrath D.E."/>
            <person name="Sieber C.M.K."/>
            <person name="Emerson J.B."/>
            <person name="Anantharaman K."/>
            <person name="Thomas B.C."/>
            <person name="Malmstrom R."/>
            <person name="Stieglmeier M."/>
            <person name="Klingl A."/>
            <person name="Woyke T."/>
            <person name="Ryan C.M."/>
            <person name="Banfield J.F."/>
        </authorList>
    </citation>
    <scope>NUCLEOTIDE SEQUENCE [LARGE SCALE GENOMIC DNA]</scope>
</reference>
<evidence type="ECO:0000313" key="1">
    <source>
        <dbReference type="EMBL" id="PIR70356.1"/>
    </source>
</evidence>
<dbReference type="InterPro" id="IPR043129">
    <property type="entry name" value="ATPase_NBD"/>
</dbReference>
<sequence>MFWGKTKKRDTRLAINIGTGSVTGLLYHPLLMGESDGDQKNVAEHPEVIKVLTLPKSFSSPPDLSNISRSIKNGIKELRGLVDDNLHISGITVILSSPWFFSQTRTINMERPDAFEVNRELVKNILDEEKDLFVHGARGRSVVSPVDDPEIIEISIMRTLLNGYEVEKFFGKKTISAVFSVYLSLSLKDMILRTQDQLHDAFHTDNIIFHSFPYIFFRAAKHIFDTSRGFTIVDVGGEITDVTIIRDGVIEETFSFGKGINFIIRRLSSAFNISPEEALSILNLAHRGEFADSAKDMKMKVINSAIDEWSNYFSEIVKQATSHKFLPSKLIFIGEGARFSFFNQIFKNEDFKEKIYKAQNFQPQTISPKVLRNYIRGEGKLFAGDADTTGLFLSTLHYDVGIHD</sequence>
<gene>
    <name evidence="1" type="ORF">COU46_01955</name>
</gene>